<gene>
    <name evidence="5" type="ORF">Acr_25g0003050</name>
</gene>
<keyword evidence="1" id="KW-0012">Acyltransferase</keyword>
<reference evidence="5 6" key="1">
    <citation type="submission" date="2019-07" db="EMBL/GenBank/DDBJ databases">
        <title>De Novo Assembly of kiwifruit Actinidia rufa.</title>
        <authorList>
            <person name="Sugita-Konishi S."/>
            <person name="Sato K."/>
            <person name="Mori E."/>
            <person name="Abe Y."/>
            <person name="Kisaki G."/>
            <person name="Hamano K."/>
            <person name="Suezawa K."/>
            <person name="Otani M."/>
            <person name="Fukuda T."/>
            <person name="Manabe T."/>
            <person name="Gomi K."/>
            <person name="Tabuchi M."/>
            <person name="Akimitsu K."/>
            <person name="Kataoka I."/>
        </authorList>
    </citation>
    <scope>NUCLEOTIDE SEQUENCE [LARGE SCALE GENOMIC DNA]</scope>
    <source>
        <strain evidence="6">cv. Fuchu</strain>
    </source>
</reference>
<dbReference type="Proteomes" id="UP000585474">
    <property type="component" value="Unassembled WGS sequence"/>
</dbReference>
<dbReference type="OrthoDB" id="1929806at2759"/>
<evidence type="ECO:0000313" key="5">
    <source>
        <dbReference type="EMBL" id="GFZ15896.1"/>
    </source>
</evidence>
<keyword evidence="3" id="KW-0472">Membrane</keyword>
<dbReference type="GO" id="GO:0006633">
    <property type="term" value="P:fatty acid biosynthetic process"/>
    <property type="evidence" value="ECO:0007669"/>
    <property type="project" value="InterPro"/>
</dbReference>
<comment type="catalytic activity">
    <reaction evidence="2">
        <text>a very-long-chain acyl-CoA + malonyl-CoA + H(+) = a very-long-chain 3-oxoacyl-CoA + CO2 + CoA</text>
        <dbReference type="Rhea" id="RHEA:32727"/>
        <dbReference type="ChEBI" id="CHEBI:15378"/>
        <dbReference type="ChEBI" id="CHEBI:16526"/>
        <dbReference type="ChEBI" id="CHEBI:57287"/>
        <dbReference type="ChEBI" id="CHEBI:57384"/>
        <dbReference type="ChEBI" id="CHEBI:90725"/>
        <dbReference type="ChEBI" id="CHEBI:90736"/>
        <dbReference type="EC" id="2.3.1.199"/>
    </reaction>
</comment>
<name>A0A7J0GYL4_9ERIC</name>
<proteinExistence type="predicted"/>
<dbReference type="EMBL" id="BJWL01000025">
    <property type="protein sequence ID" value="GFZ15896.1"/>
    <property type="molecule type" value="Genomic_DNA"/>
</dbReference>
<feature type="transmembrane region" description="Helical" evidence="3">
    <location>
        <begin position="20"/>
        <end position="42"/>
    </location>
</feature>
<keyword evidence="1" id="KW-0808">Transferase</keyword>
<keyword evidence="3" id="KW-0812">Transmembrane</keyword>
<keyword evidence="3" id="KW-1133">Transmembrane helix</keyword>
<evidence type="ECO:0000256" key="2">
    <source>
        <dbReference type="ARBA" id="ARBA00047375"/>
    </source>
</evidence>
<protein>
    <submittedName>
        <fullName evidence="5">3-ketoacyl-CoA synthase 6</fullName>
    </submittedName>
</protein>
<keyword evidence="6" id="KW-1185">Reference proteome</keyword>
<evidence type="ECO:0000259" key="4">
    <source>
        <dbReference type="Pfam" id="PF08392"/>
    </source>
</evidence>
<evidence type="ECO:0000313" key="6">
    <source>
        <dbReference type="Proteomes" id="UP000585474"/>
    </source>
</evidence>
<dbReference type="InterPro" id="IPR016039">
    <property type="entry name" value="Thiolase-like"/>
</dbReference>
<dbReference type="InterPro" id="IPR013601">
    <property type="entry name" value="FAE1_typ3_polyketide_synth"/>
</dbReference>
<evidence type="ECO:0000256" key="3">
    <source>
        <dbReference type="SAM" id="Phobius"/>
    </source>
</evidence>
<dbReference type="GO" id="GO:0009922">
    <property type="term" value="F:fatty acid elongase activity"/>
    <property type="evidence" value="ECO:0007669"/>
    <property type="project" value="UniProtKB-EC"/>
</dbReference>
<dbReference type="SUPFAM" id="SSF53901">
    <property type="entry name" value="Thiolase-like"/>
    <property type="match status" value="1"/>
</dbReference>
<comment type="caution">
    <text evidence="5">The sequence shown here is derived from an EMBL/GenBank/DDBJ whole genome shotgun (WGS) entry which is preliminary data.</text>
</comment>
<organism evidence="5 6">
    <name type="scientific">Actinidia rufa</name>
    <dbReference type="NCBI Taxonomy" id="165716"/>
    <lineage>
        <taxon>Eukaryota</taxon>
        <taxon>Viridiplantae</taxon>
        <taxon>Streptophyta</taxon>
        <taxon>Embryophyta</taxon>
        <taxon>Tracheophyta</taxon>
        <taxon>Spermatophyta</taxon>
        <taxon>Magnoliopsida</taxon>
        <taxon>eudicotyledons</taxon>
        <taxon>Gunneridae</taxon>
        <taxon>Pentapetalae</taxon>
        <taxon>asterids</taxon>
        <taxon>Ericales</taxon>
        <taxon>Actinidiaceae</taxon>
        <taxon>Actinidia</taxon>
    </lineage>
</organism>
<dbReference type="PANTHER" id="PTHR31561">
    <property type="entry name" value="3-KETOACYL-COA SYNTHASE"/>
    <property type="match status" value="1"/>
</dbReference>
<feature type="domain" description="FAE" evidence="4">
    <location>
        <begin position="56"/>
        <end position="159"/>
    </location>
</feature>
<dbReference type="GO" id="GO:0016020">
    <property type="term" value="C:membrane"/>
    <property type="evidence" value="ECO:0007669"/>
    <property type="project" value="InterPro"/>
</dbReference>
<dbReference type="AlphaFoldDB" id="A0A7J0GYL4"/>
<evidence type="ECO:0000256" key="1">
    <source>
        <dbReference type="ARBA" id="ARBA00023315"/>
    </source>
</evidence>
<dbReference type="InterPro" id="IPR012392">
    <property type="entry name" value="3-ktacl-CoA_syn"/>
</dbReference>
<sequence>MPQNLPNFSHSVRLKYVKLGYQYLVNHIITFLLIPIMAGIVIEVLRLGPEEILGIPRSIYLVDYACYKPPVTCRVPFATFMEHSRMNLKDSPKSVDFQMRILERSGLGEETCLPPAIHYIPPNPTMEAARGEAELVIFSAIDALMKKTGVKPKDIDILIREL</sequence>
<dbReference type="Pfam" id="PF08392">
    <property type="entry name" value="FAE1_CUT1_RppA"/>
    <property type="match status" value="1"/>
</dbReference>
<accession>A0A7J0GYL4</accession>